<name>A0A0L1I8Z8_PLAFA</name>
<gene>
    <name evidence="1" type="ORF">PFMG_02270</name>
</gene>
<proteinExistence type="predicted"/>
<dbReference type="EMBL" id="GG665120">
    <property type="protein sequence ID" value="KNG76099.1"/>
    <property type="molecule type" value="Genomic_DNA"/>
</dbReference>
<dbReference type="AlphaFoldDB" id="A0A0L1I8Z8"/>
<reference evidence="2" key="1">
    <citation type="submission" date="2015-07" db="EMBL/GenBank/DDBJ databases">
        <title>Annotation of Plasmodium falciparum IGH-CR14.</title>
        <authorList>
            <consortium name="The Broad Institute Genome Sequencing Platform"/>
            <person name="Volkman S.K."/>
            <person name="Neafsey D.E."/>
            <person name="Dash A.P."/>
            <person name="Chitnis C.E."/>
            <person name="Hartl D.L."/>
            <person name="Young S.K."/>
            <person name="Zeng Q."/>
            <person name="Koehrsen M."/>
            <person name="Alvarado L."/>
            <person name="Berlin A."/>
            <person name="Borenstein D."/>
            <person name="Chapman S.B."/>
            <person name="Chen Z."/>
            <person name="Engels R."/>
            <person name="Freedman E."/>
            <person name="Gellesch M."/>
            <person name="Goldberg J."/>
            <person name="Griggs A."/>
            <person name="Gujja S."/>
            <person name="Heilman E.R."/>
            <person name="Heiman D.I."/>
            <person name="Howarth C."/>
            <person name="Jen D."/>
            <person name="Larson L."/>
            <person name="Mehta T."/>
            <person name="Neiman D."/>
            <person name="Park D."/>
            <person name="Pearson M."/>
            <person name="Roberts A."/>
            <person name="Saif S."/>
            <person name="Shea T."/>
            <person name="Shenoy N."/>
            <person name="Sisk P."/>
            <person name="Stolte C."/>
            <person name="Sykes S."/>
            <person name="Walk T."/>
            <person name="White J."/>
            <person name="Yandava C."/>
            <person name="Haas B."/>
            <person name="Henn M.R."/>
            <person name="Nusbaum C."/>
            <person name="Birren B."/>
        </authorList>
    </citation>
    <scope>NUCLEOTIDE SEQUENCE [LARGE SCALE GENOMIC DNA]</scope>
    <source>
        <strain evidence="2">IGH-CR14</strain>
    </source>
</reference>
<protein>
    <submittedName>
        <fullName evidence="1">Uncharacterized protein</fullName>
    </submittedName>
</protein>
<accession>A0A0L1I8Z8</accession>
<reference evidence="2" key="2">
    <citation type="submission" date="2015-07" db="EMBL/GenBank/DDBJ databases">
        <title>The genome sequence of Plasmodium falciparum IGH-CR14.</title>
        <authorList>
            <consortium name="The Broad Institute Genome Sequencing Platform"/>
            <person name="Volkman S.K."/>
            <person name="Neafsey D.E."/>
            <person name="Dash A.P."/>
            <person name="Chitnis C.E."/>
            <person name="Hartl D.L."/>
            <person name="Young S.K."/>
            <person name="Kodira C.D."/>
            <person name="Zeng Q."/>
            <person name="Koehrsen M."/>
            <person name="Godfrey P."/>
            <person name="Alvarado L."/>
            <person name="Berlin A."/>
            <person name="Borenstein D."/>
            <person name="Chen Z."/>
            <person name="Engels R."/>
            <person name="Freedman E."/>
            <person name="Gellesch M."/>
            <person name="Goldberg J."/>
            <person name="Griggs A."/>
            <person name="Gujja S."/>
            <person name="Heiman D."/>
            <person name="Hepburn T."/>
            <person name="Howarth C."/>
            <person name="Jen D."/>
            <person name="Larson L."/>
            <person name="Lewis B."/>
            <person name="Mehta T."/>
            <person name="Park D."/>
            <person name="Pearson M."/>
            <person name="Roberts A."/>
            <person name="Saif S."/>
            <person name="Shea T."/>
            <person name="Shenoy N."/>
            <person name="Sisk P."/>
            <person name="Stolte C."/>
            <person name="Sykes S."/>
            <person name="Walk T."/>
            <person name="White J."/>
            <person name="Yandava C."/>
            <person name="Wirth D.F."/>
            <person name="Nusbaum C."/>
            <person name="Birren B."/>
        </authorList>
    </citation>
    <scope>NUCLEOTIDE SEQUENCE [LARGE SCALE GENOMIC DNA]</scope>
    <source>
        <strain evidence="2">IGH-CR14</strain>
    </source>
</reference>
<evidence type="ECO:0000313" key="2">
    <source>
        <dbReference type="Proteomes" id="UP000054562"/>
    </source>
</evidence>
<evidence type="ECO:0000313" key="1">
    <source>
        <dbReference type="EMBL" id="KNG76099.1"/>
    </source>
</evidence>
<dbReference type="Proteomes" id="UP000054562">
    <property type="component" value="Unassembled WGS sequence"/>
</dbReference>
<sequence>MDFELCSDDDDFQKEKKEHLDISYFEKYLMDSDNKENFDKSYDTYFKTVNKDFIYTRHHIFHAHNEDNVKKILSYYEPNVYIEEFNKKIARAYNHDKDVEKVMNKRNFREYENCEKRDLEKENLKKRKRIDFIIKYFINAAKEINNINITSGNSFFSYDHLCFLERNFLLEKIEDMNELTQNSTLMNKLINATERSKIFKKPMENNEKNEKYSQENYPHKLYTYKLDPNFVFLKPHNIDSFFLLDLKNIYGGKQIRGKEKYGYLYLIKYLSNVDEYFYIKEKKGNEKNDFPYDQRKKIFEKLEDVDYNSVREKMGEKYFLPLPKEDMEKKTVLLARHLKKKFTLKIYDFNKIKKEVEHICNNNRYISNGNYK</sequence>
<organism evidence="1 2">
    <name type="scientific">Plasmodium falciparum IGH-CR14</name>
    <dbReference type="NCBI Taxonomy" id="580059"/>
    <lineage>
        <taxon>Eukaryota</taxon>
        <taxon>Sar</taxon>
        <taxon>Alveolata</taxon>
        <taxon>Apicomplexa</taxon>
        <taxon>Aconoidasida</taxon>
        <taxon>Haemosporida</taxon>
        <taxon>Plasmodiidae</taxon>
        <taxon>Plasmodium</taxon>
        <taxon>Plasmodium (Laverania)</taxon>
    </lineage>
</organism>